<reference evidence="2" key="1">
    <citation type="journal article" date="2020" name="mSystems">
        <title>Genome- and Community-Level Interaction Insights into Carbon Utilization and Element Cycling Functions of Hydrothermarchaeota in Hydrothermal Sediment.</title>
        <authorList>
            <person name="Zhou Z."/>
            <person name="Liu Y."/>
            <person name="Xu W."/>
            <person name="Pan J."/>
            <person name="Luo Z.H."/>
            <person name="Li M."/>
        </authorList>
    </citation>
    <scope>NUCLEOTIDE SEQUENCE [LARGE SCALE GENOMIC DNA]</scope>
    <source>
        <strain evidence="2">SpSt-1261</strain>
    </source>
</reference>
<feature type="transmembrane region" description="Helical" evidence="1">
    <location>
        <begin position="142"/>
        <end position="160"/>
    </location>
</feature>
<sequence>MRKNPSKWIRYFKYQGIIAFLIAFIGILIAVKLNPWFDVSKNALSDLGRIGLKYSSIFNITLIISSLFAISYIPYMLKLLSNKFGAFSVGVYTVGAFHLFLIGMFPEGTKFHWFVSLEFFILMSISLLLFSITMLTLKRKTSFFLFLILFLLSLLGSLFVRWPSTALLEIYNITIYFFGFLILYFSEYLK</sequence>
<name>A0A7C2ZAD1_9CREN</name>
<evidence type="ECO:0000256" key="1">
    <source>
        <dbReference type="SAM" id="Phobius"/>
    </source>
</evidence>
<dbReference type="Proteomes" id="UP000886076">
    <property type="component" value="Unassembled WGS sequence"/>
</dbReference>
<feature type="transmembrane region" description="Helical" evidence="1">
    <location>
        <begin position="84"/>
        <end position="105"/>
    </location>
</feature>
<dbReference type="InterPro" id="IPR009339">
    <property type="entry name" value="DUF998"/>
</dbReference>
<dbReference type="PANTHER" id="PTHR42241:SF2">
    <property type="entry name" value="HYPOTHETICAL MEMBRANE PROTEIN, CONSERVED, DUF998 FAMILY"/>
    <property type="match status" value="1"/>
</dbReference>
<protein>
    <submittedName>
        <fullName evidence="2">DUF998 domain-containing protein</fullName>
    </submittedName>
</protein>
<dbReference type="Pfam" id="PF06197">
    <property type="entry name" value="DUF998"/>
    <property type="match status" value="1"/>
</dbReference>
<keyword evidence="1" id="KW-0812">Transmembrane</keyword>
<accession>A0A7C2ZAD1</accession>
<feature type="transmembrane region" description="Helical" evidence="1">
    <location>
        <begin position="12"/>
        <end position="37"/>
    </location>
</feature>
<feature type="transmembrane region" description="Helical" evidence="1">
    <location>
        <begin position="57"/>
        <end position="77"/>
    </location>
</feature>
<evidence type="ECO:0000313" key="2">
    <source>
        <dbReference type="EMBL" id="HEW63729.1"/>
    </source>
</evidence>
<gene>
    <name evidence="2" type="ORF">ENO39_01535</name>
</gene>
<keyword evidence="1" id="KW-0472">Membrane</keyword>
<proteinExistence type="predicted"/>
<dbReference type="EMBL" id="DSFH01000026">
    <property type="protein sequence ID" value="HEW63729.1"/>
    <property type="molecule type" value="Genomic_DNA"/>
</dbReference>
<feature type="transmembrane region" description="Helical" evidence="1">
    <location>
        <begin position="166"/>
        <end position="185"/>
    </location>
</feature>
<dbReference type="PANTHER" id="PTHR42241">
    <property type="entry name" value="HYPOTHETICAL MEMBRANE PROTEIN, CONSERVED, DUF998 FAMILY"/>
    <property type="match status" value="1"/>
</dbReference>
<organism evidence="2">
    <name type="scientific">Fervidicoccus fontis</name>
    <dbReference type="NCBI Taxonomy" id="683846"/>
    <lineage>
        <taxon>Archaea</taxon>
        <taxon>Thermoproteota</taxon>
        <taxon>Thermoprotei</taxon>
        <taxon>Fervidicoccales</taxon>
        <taxon>Fervidicoccaceae</taxon>
        <taxon>Fervidicoccus</taxon>
    </lineage>
</organism>
<keyword evidence="1" id="KW-1133">Transmembrane helix</keyword>
<dbReference type="AlphaFoldDB" id="A0A7C2ZAD1"/>
<feature type="transmembrane region" description="Helical" evidence="1">
    <location>
        <begin position="111"/>
        <end position="130"/>
    </location>
</feature>
<dbReference type="GeneID" id="12449976"/>
<dbReference type="RefSeq" id="WP_014558028.1">
    <property type="nucleotide sequence ID" value="NZ_DSFH01000026.1"/>
</dbReference>
<comment type="caution">
    <text evidence="2">The sequence shown here is derived from an EMBL/GenBank/DDBJ whole genome shotgun (WGS) entry which is preliminary data.</text>
</comment>
<dbReference type="OMA" id="IGIYHEG"/>